<gene>
    <name evidence="1" type="ORF">A7P95_07805</name>
</gene>
<dbReference type="EMBL" id="LXSL01000028">
    <property type="protein sequence ID" value="OAM26663.1"/>
    <property type="molecule type" value="Genomic_DNA"/>
</dbReference>
<evidence type="ECO:0000313" key="1">
    <source>
        <dbReference type="EMBL" id="OAM26663.1"/>
    </source>
</evidence>
<sequence>MVVTHKHLRRAYHSLNSGLPYLFTFERNREWMMPNTTNMLEGRFGELKVKIRCHAGMGVQTKKLFIDNFFRVKKGQKG</sequence>
<dbReference type="OrthoDB" id="8611443at2"/>
<proteinExistence type="predicted"/>
<dbReference type="RefSeq" id="WP_067593603.1">
    <property type="nucleotide sequence ID" value="NZ_LXSL01000028.1"/>
</dbReference>
<reference evidence="2" key="1">
    <citation type="submission" date="2016-05" db="EMBL/GenBank/DDBJ databases">
        <title>Draft genome of Corynebacterium afermentans subsp. afermentans LCDC 88199T.</title>
        <authorList>
            <person name="Bernier A.-M."/>
            <person name="Bernard K."/>
        </authorList>
    </citation>
    <scope>NUCLEOTIDE SEQUENCE [LARGE SCALE GENOMIC DNA]</scope>
    <source>
        <strain evidence="2">NML02-A-017</strain>
    </source>
</reference>
<comment type="caution">
    <text evidence="1">The sequence shown here is derived from an EMBL/GenBank/DDBJ whole genome shotgun (WGS) entry which is preliminary data.</text>
</comment>
<evidence type="ECO:0008006" key="3">
    <source>
        <dbReference type="Google" id="ProtNLM"/>
    </source>
</evidence>
<dbReference type="Proteomes" id="UP000077885">
    <property type="component" value="Unassembled WGS sequence"/>
</dbReference>
<organism evidence="1 2">
    <name type="scientific">Eikenella longinqua</name>
    <dbReference type="NCBI Taxonomy" id="1795827"/>
    <lineage>
        <taxon>Bacteria</taxon>
        <taxon>Pseudomonadati</taxon>
        <taxon>Pseudomonadota</taxon>
        <taxon>Betaproteobacteria</taxon>
        <taxon>Neisseriales</taxon>
        <taxon>Neisseriaceae</taxon>
        <taxon>Eikenella</taxon>
    </lineage>
</organism>
<accession>A0A1A9RW37</accession>
<protein>
    <recommendedName>
        <fullName evidence="3">Transposase</fullName>
    </recommendedName>
</protein>
<evidence type="ECO:0000313" key="2">
    <source>
        <dbReference type="Proteomes" id="UP000077885"/>
    </source>
</evidence>
<keyword evidence="2" id="KW-1185">Reference proteome</keyword>
<name>A0A1A9RW37_9NEIS</name>
<dbReference type="AlphaFoldDB" id="A0A1A9RW37"/>
<dbReference type="STRING" id="1795827.A7P95_07805"/>